<evidence type="ECO:0000313" key="2">
    <source>
        <dbReference type="EMBL" id="MEF2114483.1"/>
    </source>
</evidence>
<protein>
    <submittedName>
        <fullName evidence="2">Uncharacterized protein</fullName>
    </submittedName>
</protein>
<sequence>MTRLKSRVYSFIVSISMLAFILPTSAVSAQTLQAKTLSDALVKTSMATSSESNGKLSLKLNGEGLSKSEQQQFTQVSKLLNNLQVVFNAKTDGSKDGKVSKQYIKTIANVGGTPYNAEVWSDMNVKGKNVVAKEIVKSPQLFKMISQSKNINKYMIMDFPQGENGSIDFKKMMSGNKELQKLILTITQKYSSQLNLKGVVTKDGNVYKVKIDDAKFKEIIRKVVNITAENKEIQSLIKNYVVTSMKNSGASTKDINNTKIQMEQMFTKLQSQKFLDAFNKNMDKLDNIKILGNKGIEIAYTIDKNGYVTSTKGNIEIVIDAAKLEKAFGKTTSQSALKGIYTADIKFEVNNKNINKKVNVKLPKITTKNSFNYTELINGTQQTQKVEAPNEVIKSSK</sequence>
<evidence type="ECO:0000313" key="3">
    <source>
        <dbReference type="Proteomes" id="UP001498469"/>
    </source>
</evidence>
<dbReference type="RefSeq" id="WP_216253341.1">
    <property type="nucleotide sequence ID" value="NZ_JAZHFS010000024.1"/>
</dbReference>
<reference evidence="2 3" key="1">
    <citation type="submission" date="2023-11" db="EMBL/GenBank/DDBJ databases">
        <title>Draft genome sequence of a psychrophilic Clostridium strain from permafrost water brine.</title>
        <authorList>
            <person name="Shcherbakova V.A."/>
            <person name="Trubitsyn V.E."/>
            <person name="Zakharyuk A.G."/>
        </authorList>
    </citation>
    <scope>NUCLEOTIDE SEQUENCE [LARGE SCALE GENOMIC DNA]</scope>
    <source>
        <strain evidence="2 3">14F</strain>
    </source>
</reference>
<keyword evidence="1" id="KW-0732">Signal</keyword>
<keyword evidence="3" id="KW-1185">Reference proteome</keyword>
<proteinExistence type="predicted"/>
<feature type="chain" id="PRO_5046355472" evidence="1">
    <location>
        <begin position="30"/>
        <end position="397"/>
    </location>
</feature>
<feature type="signal peptide" evidence="1">
    <location>
        <begin position="1"/>
        <end position="29"/>
    </location>
</feature>
<dbReference type="EMBL" id="JAZHFS010000024">
    <property type="protein sequence ID" value="MEF2114483.1"/>
    <property type="molecule type" value="Genomic_DNA"/>
</dbReference>
<comment type="caution">
    <text evidence="2">The sequence shown here is derived from an EMBL/GenBank/DDBJ whole genome shotgun (WGS) entry which is preliminary data.</text>
</comment>
<name>A0ABU7UT73_9CLOT</name>
<evidence type="ECO:0000256" key="1">
    <source>
        <dbReference type="SAM" id="SignalP"/>
    </source>
</evidence>
<gene>
    <name evidence="2" type="ORF">SJI18_19485</name>
</gene>
<dbReference type="Proteomes" id="UP001498469">
    <property type="component" value="Unassembled WGS sequence"/>
</dbReference>
<accession>A0ABU7UT73</accession>
<organism evidence="2 3">
    <name type="scientific">Clostridium frigoriphilum</name>
    <dbReference type="NCBI Taxonomy" id="443253"/>
    <lineage>
        <taxon>Bacteria</taxon>
        <taxon>Bacillati</taxon>
        <taxon>Bacillota</taxon>
        <taxon>Clostridia</taxon>
        <taxon>Eubacteriales</taxon>
        <taxon>Clostridiaceae</taxon>
        <taxon>Clostridium</taxon>
    </lineage>
</organism>